<dbReference type="EMBL" id="JACVVK020000019">
    <property type="protein sequence ID" value="KAK7503563.1"/>
    <property type="molecule type" value="Genomic_DNA"/>
</dbReference>
<proteinExistence type="predicted"/>
<comment type="caution">
    <text evidence="1">The sequence shown here is derived from an EMBL/GenBank/DDBJ whole genome shotgun (WGS) entry which is preliminary data.</text>
</comment>
<organism evidence="1 2">
    <name type="scientific">Batillaria attramentaria</name>
    <dbReference type="NCBI Taxonomy" id="370345"/>
    <lineage>
        <taxon>Eukaryota</taxon>
        <taxon>Metazoa</taxon>
        <taxon>Spiralia</taxon>
        <taxon>Lophotrochozoa</taxon>
        <taxon>Mollusca</taxon>
        <taxon>Gastropoda</taxon>
        <taxon>Caenogastropoda</taxon>
        <taxon>Sorbeoconcha</taxon>
        <taxon>Cerithioidea</taxon>
        <taxon>Batillariidae</taxon>
        <taxon>Batillaria</taxon>
    </lineage>
</organism>
<accession>A0ABD0LWJ1</accession>
<dbReference type="Proteomes" id="UP001519460">
    <property type="component" value="Unassembled WGS sequence"/>
</dbReference>
<sequence>MYTMADHRLECMIMFACMFIAVADDPREATLTRKEGNKERRNSQNCGLYTVWAMSVLFPEKFERPERAMTEAEHKISLSLSSGYVGLAHHMSSQEFFSGRSCGQI</sequence>
<evidence type="ECO:0000313" key="2">
    <source>
        <dbReference type="Proteomes" id="UP001519460"/>
    </source>
</evidence>
<gene>
    <name evidence="1" type="ORF">BaRGS_00005102</name>
</gene>
<protein>
    <recommendedName>
        <fullName evidence="3">Ubiquitin-like protease family profile domain-containing protein</fullName>
    </recommendedName>
</protein>
<dbReference type="AlphaFoldDB" id="A0ABD0LWJ1"/>
<evidence type="ECO:0000313" key="1">
    <source>
        <dbReference type="EMBL" id="KAK7503563.1"/>
    </source>
</evidence>
<reference evidence="1 2" key="1">
    <citation type="journal article" date="2023" name="Sci. Data">
        <title>Genome assembly of the Korean intertidal mud-creeper Batillaria attramentaria.</title>
        <authorList>
            <person name="Patra A.K."/>
            <person name="Ho P.T."/>
            <person name="Jun S."/>
            <person name="Lee S.J."/>
            <person name="Kim Y."/>
            <person name="Won Y.J."/>
        </authorList>
    </citation>
    <scope>NUCLEOTIDE SEQUENCE [LARGE SCALE GENOMIC DNA]</scope>
    <source>
        <strain evidence="1">Wonlab-2016</strain>
    </source>
</reference>
<name>A0ABD0LWJ1_9CAEN</name>
<keyword evidence="2" id="KW-1185">Reference proteome</keyword>
<evidence type="ECO:0008006" key="3">
    <source>
        <dbReference type="Google" id="ProtNLM"/>
    </source>
</evidence>